<dbReference type="InterPro" id="IPR000073">
    <property type="entry name" value="AB_hydrolase_1"/>
</dbReference>
<feature type="region of interest" description="Disordered" evidence="2">
    <location>
        <begin position="1"/>
        <end position="25"/>
    </location>
</feature>
<reference evidence="5" key="1">
    <citation type="journal article" date="2019" name="Int. J. Syst. Evol. Microbiol.">
        <title>The Global Catalogue of Microorganisms (GCM) 10K type strain sequencing project: providing services to taxonomists for standard genome sequencing and annotation.</title>
        <authorList>
            <consortium name="The Broad Institute Genomics Platform"/>
            <consortium name="The Broad Institute Genome Sequencing Center for Infectious Disease"/>
            <person name="Wu L."/>
            <person name="Ma J."/>
        </authorList>
    </citation>
    <scope>NUCLEOTIDE SEQUENCE [LARGE SCALE GENOMIC DNA]</scope>
    <source>
        <strain evidence="5">JCM 14319</strain>
    </source>
</reference>
<organism evidence="4 5">
    <name type="scientific">Agromyces humatus</name>
    <dbReference type="NCBI Taxonomy" id="279573"/>
    <lineage>
        <taxon>Bacteria</taxon>
        <taxon>Bacillati</taxon>
        <taxon>Actinomycetota</taxon>
        <taxon>Actinomycetes</taxon>
        <taxon>Micrococcales</taxon>
        <taxon>Microbacteriaceae</taxon>
        <taxon>Agromyces</taxon>
    </lineage>
</organism>
<comment type="caution">
    <text evidence="4">The sequence shown here is derived from an EMBL/GenBank/DDBJ whole genome shotgun (WGS) entry which is preliminary data.</text>
</comment>
<dbReference type="Pfam" id="PF00561">
    <property type="entry name" value="Abhydrolase_1"/>
    <property type="match status" value="1"/>
</dbReference>
<dbReference type="Gene3D" id="3.40.50.1820">
    <property type="entry name" value="alpha/beta hydrolase"/>
    <property type="match status" value="1"/>
</dbReference>
<dbReference type="SUPFAM" id="SSF53474">
    <property type="entry name" value="alpha/beta-Hydrolases"/>
    <property type="match status" value="1"/>
</dbReference>
<dbReference type="GO" id="GO:0016787">
    <property type="term" value="F:hydrolase activity"/>
    <property type="evidence" value="ECO:0007669"/>
    <property type="project" value="UniProtKB-KW"/>
</dbReference>
<dbReference type="InterPro" id="IPR000639">
    <property type="entry name" value="Epox_hydrolase-like"/>
</dbReference>
<dbReference type="InterPro" id="IPR029058">
    <property type="entry name" value="AB_hydrolase_fold"/>
</dbReference>
<proteinExistence type="predicted"/>
<sequence>MDTPELRSRPDDARPHVASTATWAPPLPEAPGFAHQVVETTGLRSHVATIGEGEPVVLLHGFPQHWWQWHQVAPRIAAAGYRVICPDLRGAGWTEADERGIERETRLHDLLDILDALGLERAHVVSHDMGAITALQLTYTHPERVGRAVQLSIPPGFMSFSPRLLPAFRHMPKLIWHRPGNALRGVWSDPYCAKVTPDATIDAHLAPMQRREIDDAVRPLYRGMVIPEAMRLARGEYQRMHLTIPTLVAFGRHDTRFNEPLVRRLCENPDRYADRMEFVFVENAGKLLPDDAPDAVAELALDFFDRDS</sequence>
<dbReference type="PRINTS" id="PR00412">
    <property type="entry name" value="EPOXHYDRLASE"/>
</dbReference>
<protein>
    <submittedName>
        <fullName evidence="4">Alpha/beta hydrolase</fullName>
    </submittedName>
</protein>
<feature type="compositionally biased region" description="Basic and acidic residues" evidence="2">
    <location>
        <begin position="1"/>
        <end position="15"/>
    </location>
</feature>
<dbReference type="Proteomes" id="UP001500506">
    <property type="component" value="Unassembled WGS sequence"/>
</dbReference>
<evidence type="ECO:0000256" key="1">
    <source>
        <dbReference type="ARBA" id="ARBA00022801"/>
    </source>
</evidence>
<gene>
    <name evidence="4" type="ORF">GCM10009747_05940</name>
</gene>
<accession>A0ABP4WCR2</accession>
<evidence type="ECO:0000259" key="3">
    <source>
        <dbReference type="Pfam" id="PF00561"/>
    </source>
</evidence>
<keyword evidence="5" id="KW-1185">Reference proteome</keyword>
<dbReference type="RefSeq" id="WP_232498328.1">
    <property type="nucleotide sequence ID" value="NZ_BAAANH010000001.1"/>
</dbReference>
<name>A0ABP4WCR2_9MICO</name>
<evidence type="ECO:0000313" key="5">
    <source>
        <dbReference type="Proteomes" id="UP001500506"/>
    </source>
</evidence>
<feature type="domain" description="AB hydrolase-1" evidence="3">
    <location>
        <begin position="55"/>
        <end position="153"/>
    </location>
</feature>
<dbReference type="PRINTS" id="PR00111">
    <property type="entry name" value="ABHYDROLASE"/>
</dbReference>
<dbReference type="PANTHER" id="PTHR43329">
    <property type="entry name" value="EPOXIDE HYDROLASE"/>
    <property type="match status" value="1"/>
</dbReference>
<evidence type="ECO:0000256" key="2">
    <source>
        <dbReference type="SAM" id="MobiDB-lite"/>
    </source>
</evidence>
<keyword evidence="1 4" id="KW-0378">Hydrolase</keyword>
<evidence type="ECO:0000313" key="4">
    <source>
        <dbReference type="EMBL" id="GAA1751343.1"/>
    </source>
</evidence>
<dbReference type="EMBL" id="BAAANH010000001">
    <property type="protein sequence ID" value="GAA1751343.1"/>
    <property type="molecule type" value="Genomic_DNA"/>
</dbReference>